<proteinExistence type="predicted"/>
<dbReference type="Proteomes" id="UP001596328">
    <property type="component" value="Unassembled WGS sequence"/>
</dbReference>
<feature type="transmembrane region" description="Helical" evidence="1">
    <location>
        <begin position="26"/>
        <end position="47"/>
    </location>
</feature>
<protein>
    <recommendedName>
        <fullName evidence="2">DUF7096 domain-containing protein</fullName>
    </recommendedName>
</protein>
<keyword evidence="1" id="KW-0472">Membrane</keyword>
<feature type="transmembrane region" description="Helical" evidence="1">
    <location>
        <begin position="59"/>
        <end position="81"/>
    </location>
</feature>
<feature type="transmembrane region" description="Helical" evidence="1">
    <location>
        <begin position="87"/>
        <end position="111"/>
    </location>
</feature>
<dbReference type="InterPro" id="IPR055522">
    <property type="entry name" value="DUF7096"/>
</dbReference>
<reference evidence="3 4" key="1">
    <citation type="journal article" date="2019" name="Int. J. Syst. Evol. Microbiol.">
        <title>The Global Catalogue of Microorganisms (GCM) 10K type strain sequencing project: providing services to taxonomists for standard genome sequencing and annotation.</title>
        <authorList>
            <consortium name="The Broad Institute Genomics Platform"/>
            <consortium name="The Broad Institute Genome Sequencing Center for Infectious Disease"/>
            <person name="Wu L."/>
            <person name="Ma J."/>
        </authorList>
    </citation>
    <scope>NUCLEOTIDE SEQUENCE [LARGE SCALE GENOMIC DNA]</scope>
    <source>
        <strain evidence="3 4">NBRC 111368</strain>
    </source>
</reference>
<feature type="non-terminal residue" evidence="3">
    <location>
        <position position="196"/>
    </location>
</feature>
<sequence>MATDTSSDRIESFGQVSRTVGTAFRYLLLAATMFGIVTLAIFLVYVANDAIQPLTADPGWHLTFLLTLVLPTLGVGGYLYARDRSALSLGATVLGMLLVTLMFGAGLAMRADRLDRQLARRSLSEKLSRMNDTDRKKKFVRHTNVELTTRAESLRTAERRAYALHNQGRISSRELLVRLARVHRTAGALSRNATIV</sequence>
<accession>A0ABD5RXL9</accession>
<keyword evidence="1" id="KW-1133">Transmembrane helix</keyword>
<evidence type="ECO:0000256" key="1">
    <source>
        <dbReference type="SAM" id="Phobius"/>
    </source>
</evidence>
<dbReference type="EMBL" id="JBHSWU010000072">
    <property type="protein sequence ID" value="MFC6723941.1"/>
    <property type="molecule type" value="Genomic_DNA"/>
</dbReference>
<evidence type="ECO:0000313" key="3">
    <source>
        <dbReference type="EMBL" id="MFC6723941.1"/>
    </source>
</evidence>
<feature type="domain" description="DUF7096" evidence="2">
    <location>
        <begin position="99"/>
        <end position="191"/>
    </location>
</feature>
<comment type="caution">
    <text evidence="3">The sequence shown here is derived from an EMBL/GenBank/DDBJ whole genome shotgun (WGS) entry which is preliminary data.</text>
</comment>
<gene>
    <name evidence="3" type="ORF">ACFQE1_06050</name>
</gene>
<organism evidence="3 4">
    <name type="scientific">Halobium palmae</name>
    <dbReference type="NCBI Taxonomy" id="1776492"/>
    <lineage>
        <taxon>Archaea</taxon>
        <taxon>Methanobacteriati</taxon>
        <taxon>Methanobacteriota</taxon>
        <taxon>Stenosarchaea group</taxon>
        <taxon>Halobacteria</taxon>
        <taxon>Halobacteriales</taxon>
        <taxon>Haloferacaceae</taxon>
        <taxon>Halobium</taxon>
    </lineage>
</organism>
<keyword evidence="1" id="KW-0812">Transmembrane</keyword>
<dbReference type="AlphaFoldDB" id="A0ABD5RXL9"/>
<evidence type="ECO:0000259" key="2">
    <source>
        <dbReference type="Pfam" id="PF23379"/>
    </source>
</evidence>
<dbReference type="Pfam" id="PF23379">
    <property type="entry name" value="DUF7096"/>
    <property type="match status" value="1"/>
</dbReference>
<name>A0ABD5RXL9_9EURY</name>
<keyword evidence="4" id="KW-1185">Reference proteome</keyword>
<evidence type="ECO:0000313" key="4">
    <source>
        <dbReference type="Proteomes" id="UP001596328"/>
    </source>
</evidence>